<dbReference type="Gene3D" id="2.70.70.10">
    <property type="entry name" value="Glucose Permease (Domain IIA)"/>
    <property type="match status" value="2"/>
</dbReference>
<dbReference type="PANTHER" id="PTHR21666:SF289">
    <property type="entry name" value="L-ALA--D-GLU ENDOPEPTIDASE"/>
    <property type="match status" value="1"/>
</dbReference>
<feature type="signal peptide" evidence="2">
    <location>
        <begin position="1"/>
        <end position="22"/>
    </location>
</feature>
<proteinExistence type="predicted"/>
<evidence type="ECO:0000256" key="1">
    <source>
        <dbReference type="ARBA" id="ARBA00022729"/>
    </source>
</evidence>
<dbReference type="GO" id="GO:0004222">
    <property type="term" value="F:metalloendopeptidase activity"/>
    <property type="evidence" value="ECO:0007669"/>
    <property type="project" value="TreeGrafter"/>
</dbReference>
<dbReference type="Pfam" id="PF01551">
    <property type="entry name" value="Peptidase_M23"/>
    <property type="match status" value="2"/>
</dbReference>
<feature type="domain" description="M23ase beta-sheet core" evidence="3">
    <location>
        <begin position="53"/>
        <end position="145"/>
    </location>
</feature>
<dbReference type="PANTHER" id="PTHR21666">
    <property type="entry name" value="PEPTIDASE-RELATED"/>
    <property type="match status" value="1"/>
</dbReference>
<protein>
    <submittedName>
        <fullName evidence="4">Peptidase M23-like protein</fullName>
    </submittedName>
</protein>
<dbReference type="InterPro" id="IPR016047">
    <property type="entry name" value="M23ase_b-sheet_dom"/>
</dbReference>
<organism evidence="4 5">
    <name type="scientific">Luteococcus japonicus</name>
    <dbReference type="NCBI Taxonomy" id="33984"/>
    <lineage>
        <taxon>Bacteria</taxon>
        <taxon>Bacillati</taxon>
        <taxon>Actinomycetota</taxon>
        <taxon>Actinomycetes</taxon>
        <taxon>Propionibacteriales</taxon>
        <taxon>Propionibacteriaceae</taxon>
        <taxon>Luteococcus</taxon>
    </lineage>
</organism>
<sequence>MPRLFPVLLAILTWMLPSPATAADPAPPPDLLRPVGGALVRPFDAPRQRWSAGHRGADLSARPGEAVLASADGVVAFVGRVVDREVVSISHAGGYRTTHEPVRAVVRVGQRVRAGDLIGHLMAGDECPSGCLHWGLKRGDDYLDPMSWLVATGIRLLPEGLELPPPPPAATGGLLRELEATDLPASSYGLVRPSSGPVTSRFGPRFHPVLHVWKLHDGLDFGAPCGAPVRSAAAGRVVLVEANIAYGNRVVVEHGSVGGRRLRTSYNHLSSIGVGLGQAVWQGASVGRVGTTGYSTGCHLHFMVWADGQVSNPAGWVS</sequence>
<keyword evidence="1 2" id="KW-0732">Signal</keyword>
<accession>A0A3N1ZY03</accession>
<reference evidence="4 5" key="1">
    <citation type="submission" date="2018-11" db="EMBL/GenBank/DDBJ databases">
        <title>Sequencing the genomes of 1000 actinobacteria strains.</title>
        <authorList>
            <person name="Klenk H.-P."/>
        </authorList>
    </citation>
    <scope>NUCLEOTIDE SEQUENCE [LARGE SCALE GENOMIC DNA]</scope>
    <source>
        <strain evidence="4 5">DSM 10546</strain>
    </source>
</reference>
<evidence type="ECO:0000313" key="5">
    <source>
        <dbReference type="Proteomes" id="UP000275749"/>
    </source>
</evidence>
<feature type="chain" id="PRO_5018309044" evidence="2">
    <location>
        <begin position="23"/>
        <end position="318"/>
    </location>
</feature>
<gene>
    <name evidence="4" type="ORF">EDD41_2986</name>
</gene>
<evidence type="ECO:0000313" key="4">
    <source>
        <dbReference type="EMBL" id="ROR55706.1"/>
    </source>
</evidence>
<comment type="caution">
    <text evidence="4">The sequence shown here is derived from an EMBL/GenBank/DDBJ whole genome shotgun (WGS) entry which is preliminary data.</text>
</comment>
<evidence type="ECO:0000259" key="3">
    <source>
        <dbReference type="Pfam" id="PF01551"/>
    </source>
</evidence>
<dbReference type="EMBL" id="RKHG01000001">
    <property type="protein sequence ID" value="ROR55706.1"/>
    <property type="molecule type" value="Genomic_DNA"/>
</dbReference>
<dbReference type="Proteomes" id="UP000275749">
    <property type="component" value="Unassembled WGS sequence"/>
</dbReference>
<dbReference type="SUPFAM" id="SSF51261">
    <property type="entry name" value="Duplicated hybrid motif"/>
    <property type="match status" value="2"/>
</dbReference>
<evidence type="ECO:0000256" key="2">
    <source>
        <dbReference type="SAM" id="SignalP"/>
    </source>
</evidence>
<dbReference type="InterPro" id="IPR011055">
    <property type="entry name" value="Dup_hybrid_motif"/>
</dbReference>
<dbReference type="InterPro" id="IPR050570">
    <property type="entry name" value="Cell_wall_metabolism_enzyme"/>
</dbReference>
<name>A0A3N1ZY03_9ACTN</name>
<dbReference type="AlphaFoldDB" id="A0A3N1ZY03"/>
<dbReference type="RefSeq" id="WP_123576420.1">
    <property type="nucleotide sequence ID" value="NZ_RKHG01000001.1"/>
</dbReference>
<dbReference type="CDD" id="cd12797">
    <property type="entry name" value="M23_peptidase"/>
    <property type="match status" value="2"/>
</dbReference>
<feature type="domain" description="M23ase beta-sheet core" evidence="3">
    <location>
        <begin position="215"/>
        <end position="313"/>
    </location>
</feature>